<keyword evidence="2" id="KW-0614">Plasmid</keyword>
<protein>
    <recommendedName>
        <fullName evidence="1">Bro-N domain-containing protein</fullName>
    </recommendedName>
</protein>
<dbReference type="PROSITE" id="PS51750">
    <property type="entry name" value="BRO_N"/>
    <property type="match status" value="1"/>
</dbReference>
<sequence length="246" mass="27549">MVSAVVINLTTKVITMLEQTAPTVFSFESTVNIRMVMIDQRPYFVAQDVCSALEIQSVDVALRKVDSDEKGTYSIRTPGGYQSLSVVNESGLYWLMLRCRKAAVEGTSAYRFRKWVTSEVLPQIRKTGRYVREELSQADKARMLAQEMTSSMLPAIMDALQVEQKHYTFPLNRRYQDHIHSPDGLRELAKSSMVMKLLRELDADGHDVSGAAAEVTAMLSYIVGIGAVLRDIETHAQYVMAKAKGC</sequence>
<dbReference type="PANTHER" id="PTHR36180:SF2">
    <property type="entry name" value="BRO FAMILY PROTEIN"/>
    <property type="match status" value="1"/>
</dbReference>
<dbReference type="PANTHER" id="PTHR36180">
    <property type="entry name" value="DNA-BINDING PROTEIN-RELATED-RELATED"/>
    <property type="match status" value="1"/>
</dbReference>
<geneLocation type="plasmid" evidence="2">
    <name>pKN-LS6</name>
</geneLocation>
<dbReference type="InterPro" id="IPR003497">
    <property type="entry name" value="BRO_N_domain"/>
</dbReference>
<proteinExistence type="predicted"/>
<evidence type="ECO:0000259" key="1">
    <source>
        <dbReference type="PROSITE" id="PS51750"/>
    </source>
</evidence>
<reference evidence="2" key="1">
    <citation type="journal article" date="2013" name="J. Antimicrob. Chemother.">
        <title>Reversion to susceptibility of a carbapenem-resistant clinical isolate of Klebsiella pneumoniae producing KPC-3.</title>
        <authorList>
            <person name="Villa L."/>
            <person name="Capone A."/>
            <person name="Fortini D."/>
            <person name="Dolejska M."/>
            <person name="Rodriguez I."/>
            <person name="Taglietti F."/>
            <person name="De Paolis P."/>
            <person name="Petrosillo N."/>
            <person name="Carattoli A."/>
        </authorList>
    </citation>
    <scope>NUCLEOTIDE SEQUENCE</scope>
    <source>
        <strain evidence="2">LS6</strain>
        <plasmid evidence="2">pKN-LS6</plasmid>
    </source>
</reference>
<dbReference type="SMART" id="SM01040">
    <property type="entry name" value="Bro-N"/>
    <property type="match status" value="1"/>
</dbReference>
<dbReference type="EMBL" id="JX442974">
    <property type="protein sequence ID" value="AGO62389.1"/>
    <property type="molecule type" value="Genomic_DNA"/>
</dbReference>
<dbReference type="AlphaFoldDB" id="S4VBA9"/>
<accession>S4VBA9</accession>
<name>S4VBA9_KLEPN</name>
<dbReference type="Pfam" id="PF02498">
    <property type="entry name" value="Bro-N"/>
    <property type="match status" value="1"/>
</dbReference>
<organism evidence="2">
    <name type="scientific">Klebsiella pneumoniae</name>
    <dbReference type="NCBI Taxonomy" id="573"/>
    <lineage>
        <taxon>Bacteria</taxon>
        <taxon>Pseudomonadati</taxon>
        <taxon>Pseudomonadota</taxon>
        <taxon>Gammaproteobacteria</taxon>
        <taxon>Enterobacterales</taxon>
        <taxon>Enterobacteriaceae</taxon>
        <taxon>Klebsiella/Raoultella group</taxon>
        <taxon>Klebsiella</taxon>
        <taxon>Klebsiella pneumoniae complex</taxon>
    </lineage>
</organism>
<feature type="domain" description="Bro-N" evidence="1">
    <location>
        <begin position="14"/>
        <end position="128"/>
    </location>
</feature>
<evidence type="ECO:0000313" key="2">
    <source>
        <dbReference type="EMBL" id="AGO62389.1"/>
    </source>
</evidence>